<accession>R4KJR2</accession>
<proteinExistence type="predicted"/>
<dbReference type="AlphaFoldDB" id="R4KJR2"/>
<sequence length="285" mass="32696">MTAKNPMQLKAYIKKMAAEKNISAQLVMQNYMLERLLERISVSKYQSNLTLKGGFLISAIVGLDTRATMDLDTTIRGFDVTHDTVRRIFEEIGATPIEDNVKFEVLNTSDIREGDDYPGIRVAMRANYPPLAVPLSVDVTTEDKITPQAIEYTFRLLFEDRTIKIMAYNLETVLAEKLETIVTRGIANTRPRDFYDIYILYQLRGHECDRSVLKSALAETASRRKSLAVMSNYKAVLNTIAESEQMKGFWRKYQKDFDYTKDIDFTDICHLIVQILDEIGFSEIQ</sequence>
<dbReference type="EMBL" id="CP003273">
    <property type="protein sequence ID" value="AGL00770.1"/>
    <property type="molecule type" value="Genomic_DNA"/>
</dbReference>
<dbReference type="KEGG" id="dgi:Desgi_1259"/>
<dbReference type="RefSeq" id="WP_006524267.1">
    <property type="nucleotide sequence ID" value="NC_021184.1"/>
</dbReference>
<dbReference type="Pfam" id="PF08843">
    <property type="entry name" value="AbiEii"/>
    <property type="match status" value="1"/>
</dbReference>
<dbReference type="OrthoDB" id="9808443at2"/>
<protein>
    <recommendedName>
        <fullName evidence="3">Abortive phage infection protein</fullName>
    </recommendedName>
</protein>
<evidence type="ECO:0008006" key="3">
    <source>
        <dbReference type="Google" id="ProtNLM"/>
    </source>
</evidence>
<dbReference type="InterPro" id="IPR014942">
    <property type="entry name" value="AbiEii"/>
</dbReference>
<dbReference type="HOGENOM" id="CLU_067323_1_0_9"/>
<dbReference type="eggNOG" id="COG2253">
    <property type="taxonomic scope" value="Bacteria"/>
</dbReference>
<gene>
    <name evidence="1" type="ORF">Desgi_1259</name>
</gene>
<evidence type="ECO:0000313" key="1">
    <source>
        <dbReference type="EMBL" id="AGL00770.1"/>
    </source>
</evidence>
<evidence type="ECO:0000313" key="2">
    <source>
        <dbReference type="Proteomes" id="UP000013520"/>
    </source>
</evidence>
<dbReference type="STRING" id="767817.Desgi_1259"/>
<name>R4KJR2_9FIRM</name>
<organism evidence="1 2">
    <name type="scientific">Desulfoscipio gibsoniae DSM 7213</name>
    <dbReference type="NCBI Taxonomy" id="767817"/>
    <lineage>
        <taxon>Bacteria</taxon>
        <taxon>Bacillati</taxon>
        <taxon>Bacillota</taxon>
        <taxon>Clostridia</taxon>
        <taxon>Eubacteriales</taxon>
        <taxon>Desulfallaceae</taxon>
        <taxon>Desulfoscipio</taxon>
    </lineage>
</organism>
<dbReference type="Proteomes" id="UP000013520">
    <property type="component" value="Chromosome"/>
</dbReference>
<reference evidence="1 2" key="1">
    <citation type="submission" date="2012-01" db="EMBL/GenBank/DDBJ databases">
        <title>Complete sequence of Desulfotomaculum gibsoniae DSM 7213.</title>
        <authorList>
            <consortium name="US DOE Joint Genome Institute"/>
            <person name="Lucas S."/>
            <person name="Han J."/>
            <person name="Lapidus A."/>
            <person name="Cheng J.-F."/>
            <person name="Goodwin L."/>
            <person name="Pitluck S."/>
            <person name="Peters L."/>
            <person name="Ovchinnikova G."/>
            <person name="Teshima H."/>
            <person name="Detter J.C."/>
            <person name="Han C."/>
            <person name="Tapia R."/>
            <person name="Land M."/>
            <person name="Hauser L."/>
            <person name="Kyrpides N."/>
            <person name="Ivanova N."/>
            <person name="Pagani I."/>
            <person name="Parshina S."/>
            <person name="Plugge C."/>
            <person name="Muyzer G."/>
            <person name="Kuever J."/>
            <person name="Ivanova A."/>
            <person name="Nazina T."/>
            <person name="Klenk H.-P."/>
            <person name="Brambilla E."/>
            <person name="Spring S."/>
            <person name="Stams A.F."/>
            <person name="Woyke T."/>
        </authorList>
    </citation>
    <scope>NUCLEOTIDE SEQUENCE [LARGE SCALE GENOMIC DNA]</scope>
    <source>
        <strain evidence="1 2">DSM 7213</strain>
    </source>
</reference>
<keyword evidence="2" id="KW-1185">Reference proteome</keyword>